<gene>
    <name evidence="12" type="ORF">LOTGIDRAFT_68630</name>
</gene>
<keyword evidence="4" id="KW-0336">GPI-anchor</keyword>
<evidence type="ECO:0000256" key="7">
    <source>
        <dbReference type="ARBA" id="ARBA00023136"/>
    </source>
</evidence>
<reference evidence="12 13" key="1">
    <citation type="journal article" date="2013" name="Nature">
        <title>Insights into bilaterian evolution from three spiralian genomes.</title>
        <authorList>
            <person name="Simakov O."/>
            <person name="Marletaz F."/>
            <person name="Cho S.J."/>
            <person name="Edsinger-Gonzales E."/>
            <person name="Havlak P."/>
            <person name="Hellsten U."/>
            <person name="Kuo D.H."/>
            <person name="Larsson T."/>
            <person name="Lv J."/>
            <person name="Arendt D."/>
            <person name="Savage R."/>
            <person name="Osoegawa K."/>
            <person name="de Jong P."/>
            <person name="Grimwood J."/>
            <person name="Chapman J.A."/>
            <person name="Shapiro H."/>
            <person name="Aerts A."/>
            <person name="Otillar R.P."/>
            <person name="Terry A.Y."/>
            <person name="Boore J.L."/>
            <person name="Grigoriev I.V."/>
            <person name="Lindberg D.R."/>
            <person name="Seaver E.C."/>
            <person name="Weisblat D.A."/>
            <person name="Putnam N.H."/>
            <person name="Rokhsar D.S."/>
        </authorList>
    </citation>
    <scope>NUCLEOTIDE SEQUENCE [LARGE SCALE GENOMIC DNA]</scope>
</reference>
<accession>V4AW64</accession>
<dbReference type="GO" id="GO:0009986">
    <property type="term" value="C:cell surface"/>
    <property type="evidence" value="ECO:0007669"/>
    <property type="project" value="TreeGrafter"/>
</dbReference>
<dbReference type="EMBL" id="KB200406">
    <property type="protein sequence ID" value="ESP01693.1"/>
    <property type="molecule type" value="Genomic_DNA"/>
</dbReference>
<comment type="similarity">
    <text evidence="2 11">Belongs to the glypican family.</text>
</comment>
<evidence type="ECO:0000256" key="11">
    <source>
        <dbReference type="RuleBase" id="RU003518"/>
    </source>
</evidence>
<name>V4AW64_LOTGI</name>
<comment type="subcellular location">
    <subcellularLocation>
        <location evidence="1">Cell membrane</location>
        <topology evidence="1">Lipid-anchor</topology>
        <topology evidence="1">GPI-anchor</topology>
    </subcellularLocation>
</comment>
<protein>
    <recommendedName>
        <fullName evidence="14">Glypican-1</fullName>
    </recommendedName>
</protein>
<keyword evidence="9" id="KW-0357">Heparan sulfate</keyword>
<dbReference type="Pfam" id="PF01153">
    <property type="entry name" value="Glypican"/>
    <property type="match status" value="1"/>
</dbReference>
<dbReference type="KEGG" id="lgi:LOTGIDRAFT_68630"/>
<evidence type="ECO:0000313" key="13">
    <source>
        <dbReference type="Proteomes" id="UP000030746"/>
    </source>
</evidence>
<evidence type="ECO:0008006" key="14">
    <source>
        <dbReference type="Google" id="ProtNLM"/>
    </source>
</evidence>
<dbReference type="PANTHER" id="PTHR10822">
    <property type="entry name" value="GLYPICAN"/>
    <property type="match status" value="1"/>
</dbReference>
<evidence type="ECO:0000256" key="8">
    <source>
        <dbReference type="ARBA" id="ARBA00023180"/>
    </source>
</evidence>
<dbReference type="GeneID" id="20251880"/>
<dbReference type="CTD" id="20251880"/>
<dbReference type="RefSeq" id="XP_009047583.1">
    <property type="nucleotide sequence ID" value="XM_009049335.1"/>
</dbReference>
<evidence type="ECO:0000256" key="6">
    <source>
        <dbReference type="ARBA" id="ARBA00022974"/>
    </source>
</evidence>
<dbReference type="Proteomes" id="UP000030746">
    <property type="component" value="Unassembled WGS sequence"/>
</dbReference>
<evidence type="ECO:0000256" key="5">
    <source>
        <dbReference type="ARBA" id="ARBA00022729"/>
    </source>
</evidence>
<dbReference type="GO" id="GO:0005576">
    <property type="term" value="C:extracellular region"/>
    <property type="evidence" value="ECO:0007669"/>
    <property type="project" value="TreeGrafter"/>
</dbReference>
<organism evidence="12 13">
    <name type="scientific">Lottia gigantea</name>
    <name type="common">Giant owl limpet</name>
    <dbReference type="NCBI Taxonomy" id="225164"/>
    <lineage>
        <taxon>Eukaryota</taxon>
        <taxon>Metazoa</taxon>
        <taxon>Spiralia</taxon>
        <taxon>Lophotrochozoa</taxon>
        <taxon>Mollusca</taxon>
        <taxon>Gastropoda</taxon>
        <taxon>Patellogastropoda</taxon>
        <taxon>Lottioidea</taxon>
        <taxon>Lottiidae</taxon>
        <taxon>Lottia</taxon>
    </lineage>
</organism>
<dbReference type="OrthoDB" id="10010764at2759"/>
<evidence type="ECO:0000256" key="4">
    <source>
        <dbReference type="ARBA" id="ARBA00022622"/>
    </source>
</evidence>
<dbReference type="PANTHER" id="PTHR10822:SF30">
    <property type="entry name" value="DALLY-LIKE, ISOFORM A"/>
    <property type="match status" value="1"/>
</dbReference>
<dbReference type="InterPro" id="IPR001863">
    <property type="entry name" value="Glypican"/>
</dbReference>
<keyword evidence="8" id="KW-0325">Glycoprotein</keyword>
<evidence type="ECO:0000256" key="1">
    <source>
        <dbReference type="ARBA" id="ARBA00004609"/>
    </source>
</evidence>
<evidence type="ECO:0000256" key="9">
    <source>
        <dbReference type="ARBA" id="ARBA00023207"/>
    </source>
</evidence>
<evidence type="ECO:0000256" key="10">
    <source>
        <dbReference type="ARBA" id="ARBA00023288"/>
    </source>
</evidence>
<evidence type="ECO:0000256" key="3">
    <source>
        <dbReference type="ARBA" id="ARBA00022475"/>
    </source>
</evidence>
<evidence type="ECO:0000256" key="2">
    <source>
        <dbReference type="ARBA" id="ARBA00010260"/>
    </source>
</evidence>
<dbReference type="GO" id="GO:0016477">
    <property type="term" value="P:cell migration"/>
    <property type="evidence" value="ECO:0007669"/>
    <property type="project" value="TreeGrafter"/>
</dbReference>
<keyword evidence="5" id="KW-0732">Signal</keyword>
<keyword evidence="3" id="KW-1003">Cell membrane</keyword>
<dbReference type="GO" id="GO:1905475">
    <property type="term" value="P:regulation of protein localization to membrane"/>
    <property type="evidence" value="ECO:0007669"/>
    <property type="project" value="TreeGrafter"/>
</dbReference>
<dbReference type="GO" id="GO:0045202">
    <property type="term" value="C:synapse"/>
    <property type="evidence" value="ECO:0007669"/>
    <property type="project" value="TreeGrafter"/>
</dbReference>
<feature type="non-terminal residue" evidence="12">
    <location>
        <position position="1"/>
    </location>
</feature>
<dbReference type="GO" id="GO:0005886">
    <property type="term" value="C:plasma membrane"/>
    <property type="evidence" value="ECO:0007669"/>
    <property type="project" value="UniProtKB-SubCell"/>
</dbReference>
<keyword evidence="13" id="KW-1185">Reference proteome</keyword>
<dbReference type="GO" id="GO:0098552">
    <property type="term" value="C:side of membrane"/>
    <property type="evidence" value="ECO:0007669"/>
    <property type="project" value="UniProtKB-KW"/>
</dbReference>
<keyword evidence="10" id="KW-0449">Lipoprotein</keyword>
<proteinExistence type="inferred from homology"/>
<feature type="non-terminal residue" evidence="12">
    <location>
        <position position="104"/>
    </location>
</feature>
<dbReference type="HOGENOM" id="CLU_178184_0_0_1"/>
<keyword evidence="7" id="KW-0472">Membrane</keyword>
<evidence type="ECO:0000313" key="12">
    <source>
        <dbReference type="EMBL" id="ESP01693.1"/>
    </source>
</evidence>
<sequence>VKDIREKVKTAKDFWHLLPYTLCNNEDMAAGPGNEEDCWNGQDRARYIPDVQKDGVYNQINNPEVEVDVTRANSVVSRQVIQLKLITSRLHNAYNGLDVDWIDT</sequence>
<dbReference type="GO" id="GO:0009966">
    <property type="term" value="P:regulation of signal transduction"/>
    <property type="evidence" value="ECO:0007669"/>
    <property type="project" value="InterPro"/>
</dbReference>
<dbReference type="STRING" id="225164.V4AW64"/>
<keyword evidence="6" id="KW-0654">Proteoglycan</keyword>
<dbReference type="AlphaFoldDB" id="V4AW64"/>